<dbReference type="AlphaFoldDB" id="A0AAD4SQ20"/>
<reference evidence="1" key="1">
    <citation type="submission" date="2022-04" db="EMBL/GenBank/DDBJ databases">
        <title>A functionally conserved STORR gene fusion in Papaver species that diverged 16.8 million years ago.</title>
        <authorList>
            <person name="Catania T."/>
        </authorList>
    </citation>
    <scope>NUCLEOTIDE SEQUENCE</scope>
    <source>
        <strain evidence="1">S-188037</strain>
    </source>
</reference>
<comment type="caution">
    <text evidence="1">The sequence shown here is derived from an EMBL/GenBank/DDBJ whole genome shotgun (WGS) entry which is preliminary data.</text>
</comment>
<dbReference type="Proteomes" id="UP001202328">
    <property type="component" value="Unassembled WGS sequence"/>
</dbReference>
<feature type="non-terminal residue" evidence="1">
    <location>
        <position position="187"/>
    </location>
</feature>
<dbReference type="EMBL" id="JAJJMB010009125">
    <property type="protein sequence ID" value="KAI3916047.1"/>
    <property type="molecule type" value="Genomic_DNA"/>
</dbReference>
<sequence length="187" mass="21882">PFLDILFGSAIAGSSQRGSSLNRYSIRRTWSIRTWFLCVETKIERHDYLTKCEVRKDLEIIKNLLIKLNEETRSTEIDGFKLQLKYRRALIGIARIELFLCGVLNKSKDDICEEHKNWMMEKNIHLMNEDEILASIWQLERSESGFVFVLQERGAKEVYCVVDSSKYFPNGLAADPGERRVKKEFKQ</sequence>
<evidence type="ECO:0000313" key="1">
    <source>
        <dbReference type="EMBL" id="KAI3916047.1"/>
    </source>
</evidence>
<protein>
    <submittedName>
        <fullName evidence="1">Uncharacterized protein</fullName>
    </submittedName>
</protein>
<accession>A0AAD4SQ20</accession>
<gene>
    <name evidence="1" type="ORF">MKW98_004488</name>
</gene>
<evidence type="ECO:0000313" key="2">
    <source>
        <dbReference type="Proteomes" id="UP001202328"/>
    </source>
</evidence>
<keyword evidence="2" id="KW-1185">Reference proteome</keyword>
<name>A0AAD4SQ20_9MAGN</name>
<organism evidence="1 2">
    <name type="scientific">Papaver atlanticum</name>
    <dbReference type="NCBI Taxonomy" id="357466"/>
    <lineage>
        <taxon>Eukaryota</taxon>
        <taxon>Viridiplantae</taxon>
        <taxon>Streptophyta</taxon>
        <taxon>Embryophyta</taxon>
        <taxon>Tracheophyta</taxon>
        <taxon>Spermatophyta</taxon>
        <taxon>Magnoliopsida</taxon>
        <taxon>Ranunculales</taxon>
        <taxon>Papaveraceae</taxon>
        <taxon>Papaveroideae</taxon>
        <taxon>Papaver</taxon>
    </lineage>
</organism>
<proteinExistence type="predicted"/>